<dbReference type="Proteomes" id="UP000053240">
    <property type="component" value="Unassembled WGS sequence"/>
</dbReference>
<dbReference type="Gene3D" id="2.20.25.240">
    <property type="match status" value="1"/>
</dbReference>
<evidence type="ECO:0000313" key="6">
    <source>
        <dbReference type="Proteomes" id="UP000053240"/>
    </source>
</evidence>
<evidence type="ECO:0000256" key="1">
    <source>
        <dbReference type="ARBA" id="ARBA00022723"/>
    </source>
</evidence>
<evidence type="ECO:0000259" key="4">
    <source>
        <dbReference type="Pfam" id="PF04500"/>
    </source>
</evidence>
<keyword evidence="6" id="KW-1185">Reference proteome</keyword>
<dbReference type="InterPro" id="IPR007588">
    <property type="entry name" value="Znf_FLYWCH"/>
</dbReference>
<feature type="non-terminal residue" evidence="5">
    <location>
        <position position="1"/>
    </location>
</feature>
<reference evidence="5 6" key="1">
    <citation type="journal article" date="2015" name="Nat. Commun.">
        <title>Outbred genome sequencing and CRISPR/Cas9 gene editing in butterflies.</title>
        <authorList>
            <person name="Li X."/>
            <person name="Fan D."/>
            <person name="Zhang W."/>
            <person name="Liu G."/>
            <person name="Zhang L."/>
            <person name="Zhao L."/>
            <person name="Fang X."/>
            <person name="Chen L."/>
            <person name="Dong Y."/>
            <person name="Chen Y."/>
            <person name="Ding Y."/>
            <person name="Zhao R."/>
            <person name="Feng M."/>
            <person name="Zhu Y."/>
            <person name="Feng Y."/>
            <person name="Jiang X."/>
            <person name="Zhu D."/>
            <person name="Xiang H."/>
            <person name="Feng X."/>
            <person name="Li S."/>
            <person name="Wang J."/>
            <person name="Zhang G."/>
            <person name="Kronforst M.R."/>
            <person name="Wang W."/>
        </authorList>
    </citation>
    <scope>NUCLEOTIDE SEQUENCE [LARGE SCALE GENOMIC DNA]</scope>
    <source>
        <strain evidence="5">Ya'a_city_454_Pm</strain>
        <tissue evidence="5">Whole body</tissue>
    </source>
</reference>
<feature type="domain" description="FLYWCH-type" evidence="4">
    <location>
        <begin position="1"/>
        <end position="67"/>
    </location>
</feature>
<proteinExistence type="predicted"/>
<dbReference type="InParanoid" id="A0A0N0PC75"/>
<name>A0A0N0PC75_PAPMA</name>
<organism evidence="5 6">
    <name type="scientific">Papilio machaon</name>
    <name type="common">Old World swallowtail butterfly</name>
    <dbReference type="NCBI Taxonomy" id="76193"/>
    <lineage>
        <taxon>Eukaryota</taxon>
        <taxon>Metazoa</taxon>
        <taxon>Ecdysozoa</taxon>
        <taxon>Arthropoda</taxon>
        <taxon>Hexapoda</taxon>
        <taxon>Insecta</taxon>
        <taxon>Pterygota</taxon>
        <taxon>Neoptera</taxon>
        <taxon>Endopterygota</taxon>
        <taxon>Lepidoptera</taxon>
        <taxon>Glossata</taxon>
        <taxon>Ditrysia</taxon>
        <taxon>Papilionoidea</taxon>
        <taxon>Papilionidae</taxon>
        <taxon>Papilioninae</taxon>
        <taxon>Papilio</taxon>
    </lineage>
</organism>
<keyword evidence="2" id="KW-0863">Zinc-finger</keyword>
<keyword evidence="1" id="KW-0479">Metal-binding</keyword>
<dbReference type="Pfam" id="PF04500">
    <property type="entry name" value="FLYWCH"/>
    <property type="match status" value="1"/>
</dbReference>
<gene>
    <name evidence="5" type="ORF">RR48_05196</name>
</gene>
<protein>
    <recommendedName>
        <fullName evidence="4">FLYWCH-type domain-containing protein</fullName>
    </recommendedName>
</protein>
<accession>A0A0N0PC75</accession>
<evidence type="ECO:0000256" key="3">
    <source>
        <dbReference type="ARBA" id="ARBA00022833"/>
    </source>
</evidence>
<dbReference type="GO" id="GO:0008270">
    <property type="term" value="F:zinc ion binding"/>
    <property type="evidence" value="ECO:0007669"/>
    <property type="project" value="UniProtKB-KW"/>
</dbReference>
<dbReference type="AlphaFoldDB" id="A0A0N0PC75"/>
<evidence type="ECO:0000256" key="2">
    <source>
        <dbReference type="ARBA" id="ARBA00022771"/>
    </source>
</evidence>
<evidence type="ECO:0000313" key="5">
    <source>
        <dbReference type="EMBL" id="KPJ13087.1"/>
    </source>
</evidence>
<sequence length="83" mass="9605">FVNSKKGKRLLLLDGYTYYEKKVKRRGDFGGFEKLFWACSTHNSRGCNAAVCTLNNTILKRNNEHNHEPNVDNINFDEVILNN</sequence>
<dbReference type="EMBL" id="KQ460650">
    <property type="protein sequence ID" value="KPJ13087.1"/>
    <property type="molecule type" value="Genomic_DNA"/>
</dbReference>
<keyword evidence="3" id="KW-0862">Zinc</keyword>